<organism evidence="1 2">
    <name type="scientific">Longimycelium tulufanense</name>
    <dbReference type="NCBI Taxonomy" id="907463"/>
    <lineage>
        <taxon>Bacteria</taxon>
        <taxon>Bacillati</taxon>
        <taxon>Actinomycetota</taxon>
        <taxon>Actinomycetes</taxon>
        <taxon>Pseudonocardiales</taxon>
        <taxon>Pseudonocardiaceae</taxon>
        <taxon>Longimycelium</taxon>
    </lineage>
</organism>
<dbReference type="AlphaFoldDB" id="A0A8J3C964"/>
<evidence type="ECO:0000313" key="1">
    <source>
        <dbReference type="EMBL" id="GGM32684.1"/>
    </source>
</evidence>
<dbReference type="Gene3D" id="2.10.109.10">
    <property type="entry name" value="Umud Fragment, subunit A"/>
    <property type="match status" value="1"/>
</dbReference>
<dbReference type="InterPro" id="IPR036286">
    <property type="entry name" value="LexA/Signal_pep-like_sf"/>
</dbReference>
<reference evidence="1" key="2">
    <citation type="submission" date="2020-09" db="EMBL/GenBank/DDBJ databases">
        <authorList>
            <person name="Sun Q."/>
            <person name="Zhou Y."/>
        </authorList>
    </citation>
    <scope>NUCLEOTIDE SEQUENCE</scope>
    <source>
        <strain evidence="1">CGMCC 4.5737</strain>
    </source>
</reference>
<gene>
    <name evidence="1" type="ORF">GCM10012275_00100</name>
</gene>
<dbReference type="Proteomes" id="UP000637578">
    <property type="component" value="Unassembled WGS sequence"/>
</dbReference>
<evidence type="ECO:0008006" key="3">
    <source>
        <dbReference type="Google" id="ProtNLM"/>
    </source>
</evidence>
<name>A0A8J3C964_9PSEU</name>
<dbReference type="EMBL" id="BMMK01000001">
    <property type="protein sequence ID" value="GGM32684.1"/>
    <property type="molecule type" value="Genomic_DNA"/>
</dbReference>
<evidence type="ECO:0000313" key="2">
    <source>
        <dbReference type="Proteomes" id="UP000637578"/>
    </source>
</evidence>
<dbReference type="SUPFAM" id="SSF51306">
    <property type="entry name" value="LexA/Signal peptidase"/>
    <property type="match status" value="1"/>
</dbReference>
<dbReference type="CDD" id="cd06462">
    <property type="entry name" value="Peptidase_S24_S26"/>
    <property type="match status" value="1"/>
</dbReference>
<proteinExistence type="predicted"/>
<comment type="caution">
    <text evidence="1">The sequence shown here is derived from an EMBL/GenBank/DDBJ whole genome shotgun (WGS) entry which is preliminary data.</text>
</comment>
<protein>
    <recommendedName>
        <fullName evidence="3">S26 family signal peptidase</fullName>
    </recommendedName>
</protein>
<reference evidence="1" key="1">
    <citation type="journal article" date="2014" name="Int. J. Syst. Evol. Microbiol.">
        <title>Complete genome sequence of Corynebacterium casei LMG S-19264T (=DSM 44701T), isolated from a smear-ripened cheese.</title>
        <authorList>
            <consortium name="US DOE Joint Genome Institute (JGI-PGF)"/>
            <person name="Walter F."/>
            <person name="Albersmeier A."/>
            <person name="Kalinowski J."/>
            <person name="Ruckert C."/>
        </authorList>
    </citation>
    <scope>NUCLEOTIDE SEQUENCE</scope>
    <source>
        <strain evidence="1">CGMCC 4.5737</strain>
    </source>
</reference>
<accession>A0A8J3C964</accession>
<sequence>MTPALAEGDIVLVRSRAAPRPGDVVLVCWPARPAQLSVKRAAWPEEDGWYVLGDNGLDSTDSRHLGPARVLGVARWRLWPRPGRIPGVEW</sequence>
<keyword evidence="2" id="KW-1185">Reference proteome</keyword>